<evidence type="ECO:0000313" key="2">
    <source>
        <dbReference type="Proteomes" id="UP000663887"/>
    </source>
</evidence>
<comment type="caution">
    <text evidence="1">The sequence shown here is derived from an EMBL/GenBank/DDBJ whole genome shotgun (WGS) entry which is preliminary data.</text>
</comment>
<reference evidence="1" key="1">
    <citation type="submission" date="2021-02" db="EMBL/GenBank/DDBJ databases">
        <authorList>
            <person name="Nowell W R."/>
        </authorList>
    </citation>
    <scope>NUCLEOTIDE SEQUENCE</scope>
</reference>
<accession>A0A816XRQ6</accession>
<sequence length="221" mass="26724">MKSVRILNEGLLQRNIVEKDWTTNGSLSTKFDKIQRQLKTCIDAASTKKPQRSRFTEETNQLLLKRKFMNRQTNPVEFAELSKLIRKKIREDHEKLRTERLLKTIEERQSLKKRQRELRQQTVMMSALKVEDGTNLTKRFDMERRIQEYYTSMFASKSVVPLVDDNRAEEEMPQILISEVRTAVQSRQSTWYRWYHERSTKIWWIRIVENNRQTIQRMLKD</sequence>
<evidence type="ECO:0000313" key="1">
    <source>
        <dbReference type="EMBL" id="CAF2150061.1"/>
    </source>
</evidence>
<name>A0A816XRQ6_9BILA</name>
<dbReference type="EMBL" id="CAJNRG010013606">
    <property type="protein sequence ID" value="CAF2150061.1"/>
    <property type="molecule type" value="Genomic_DNA"/>
</dbReference>
<dbReference type="AlphaFoldDB" id="A0A816XRQ6"/>
<protein>
    <submittedName>
        <fullName evidence="1">Uncharacterized protein</fullName>
    </submittedName>
</protein>
<organism evidence="1 2">
    <name type="scientific">Rotaria magnacalcarata</name>
    <dbReference type="NCBI Taxonomy" id="392030"/>
    <lineage>
        <taxon>Eukaryota</taxon>
        <taxon>Metazoa</taxon>
        <taxon>Spiralia</taxon>
        <taxon>Gnathifera</taxon>
        <taxon>Rotifera</taxon>
        <taxon>Eurotatoria</taxon>
        <taxon>Bdelloidea</taxon>
        <taxon>Philodinida</taxon>
        <taxon>Philodinidae</taxon>
        <taxon>Rotaria</taxon>
    </lineage>
</organism>
<dbReference type="Proteomes" id="UP000663887">
    <property type="component" value="Unassembled WGS sequence"/>
</dbReference>
<gene>
    <name evidence="1" type="ORF">XDN619_LOCUS28478</name>
</gene>
<proteinExistence type="predicted"/>